<sequence length="173" mass="19401">MARREVACRSLVDFGGNRRRAMTHPLVRVLAGAVTVLVLVGLAPSPAQAGPAADYANAAFKATNERRVAHDRVRLSRGDCLQRYARRQAIRMAEQRRMFHQDLGPILRNCHMSMVGENVAYGYPTGRATVRAWMNSPGHRANILEPRYRRMGLAARKGSDGRWYVSQVFGRRA</sequence>
<comment type="caution">
    <text evidence="2">The sequence shown here is derived from an EMBL/GenBank/DDBJ whole genome shotgun (WGS) entry which is preliminary data.</text>
</comment>
<accession>A0A4Q4Z2D6</accession>
<dbReference type="Gene3D" id="3.40.33.10">
    <property type="entry name" value="CAP"/>
    <property type="match status" value="1"/>
</dbReference>
<dbReference type="InterPro" id="IPR014044">
    <property type="entry name" value="CAP_dom"/>
</dbReference>
<organism evidence="2 3">
    <name type="scientific">Nocardioides guangzhouensis</name>
    <dbReference type="NCBI Taxonomy" id="2497878"/>
    <lineage>
        <taxon>Bacteria</taxon>
        <taxon>Bacillati</taxon>
        <taxon>Actinomycetota</taxon>
        <taxon>Actinomycetes</taxon>
        <taxon>Propionibacteriales</taxon>
        <taxon>Nocardioidaceae</taxon>
        <taxon>Nocardioides</taxon>
    </lineage>
</organism>
<dbReference type="AlphaFoldDB" id="A0A4Q4Z2D6"/>
<dbReference type="SUPFAM" id="SSF55797">
    <property type="entry name" value="PR-1-like"/>
    <property type="match status" value="1"/>
</dbReference>
<evidence type="ECO:0000313" key="2">
    <source>
        <dbReference type="EMBL" id="RYP81702.1"/>
    </source>
</evidence>
<reference evidence="2 3" key="1">
    <citation type="submission" date="2019-01" db="EMBL/GenBank/DDBJ databases">
        <title>Nocardioides guangzhouensis sp. nov., an actinobacterium isolated from soil.</title>
        <authorList>
            <person name="Fu Y."/>
            <person name="Cai Y."/>
            <person name="Lin Z."/>
            <person name="Chen P."/>
        </authorList>
    </citation>
    <scope>NUCLEOTIDE SEQUENCE [LARGE SCALE GENOMIC DNA]</scope>
    <source>
        <strain evidence="2 3">130</strain>
    </source>
</reference>
<dbReference type="PANTHER" id="PTHR31157:SF1">
    <property type="entry name" value="SCP DOMAIN-CONTAINING PROTEIN"/>
    <property type="match status" value="1"/>
</dbReference>
<dbReference type="EMBL" id="SDKM01000061">
    <property type="protein sequence ID" value="RYP81702.1"/>
    <property type="molecule type" value="Genomic_DNA"/>
</dbReference>
<gene>
    <name evidence="2" type="ORF">EKO23_23175</name>
</gene>
<evidence type="ECO:0000259" key="1">
    <source>
        <dbReference type="Pfam" id="PF00188"/>
    </source>
</evidence>
<dbReference type="CDD" id="cd05379">
    <property type="entry name" value="CAP_bacterial"/>
    <property type="match status" value="1"/>
</dbReference>
<protein>
    <submittedName>
        <fullName evidence="2">CAP domain-containing protein</fullName>
    </submittedName>
</protein>
<feature type="domain" description="SCP" evidence="1">
    <location>
        <begin position="61"/>
        <end position="169"/>
    </location>
</feature>
<dbReference type="OrthoDB" id="68195at2"/>
<dbReference type="Pfam" id="PF00188">
    <property type="entry name" value="CAP"/>
    <property type="match status" value="1"/>
</dbReference>
<dbReference type="PANTHER" id="PTHR31157">
    <property type="entry name" value="SCP DOMAIN-CONTAINING PROTEIN"/>
    <property type="match status" value="1"/>
</dbReference>
<evidence type="ECO:0000313" key="3">
    <source>
        <dbReference type="Proteomes" id="UP000295198"/>
    </source>
</evidence>
<dbReference type="InterPro" id="IPR035940">
    <property type="entry name" value="CAP_sf"/>
</dbReference>
<dbReference type="Proteomes" id="UP000295198">
    <property type="component" value="Unassembled WGS sequence"/>
</dbReference>
<keyword evidence="3" id="KW-1185">Reference proteome</keyword>
<name>A0A4Q4Z2D6_9ACTN</name>
<proteinExistence type="predicted"/>